<reference evidence="1 2" key="1">
    <citation type="journal article" date="1995" name="Virology">
        <title>Analysis of 45 kb of DNA located at the left end of the chlorella virus PBCV-1 genome.</title>
        <authorList>
            <person name="Lu Z."/>
            <person name="Li Y."/>
            <person name="Zhang Y."/>
            <person name="Kutish G.F."/>
            <person name="Rock D.L."/>
            <person name="Van Etten J.L."/>
        </authorList>
    </citation>
    <scope>NUCLEOTIDE SEQUENCE [LARGE SCALE GENOMIC DNA]</scope>
</reference>
<dbReference type="GeneID" id="10971195"/>
<organism evidence="1 2">
    <name type="scientific">Paramecium bursaria Chlorella virus 1</name>
    <name type="common">PBCV-1</name>
    <dbReference type="NCBI Taxonomy" id="10506"/>
    <lineage>
        <taxon>Viruses</taxon>
        <taxon>Varidnaviria</taxon>
        <taxon>Bamfordvirae</taxon>
        <taxon>Nucleocytoviricota</taxon>
        <taxon>Megaviricetes</taxon>
        <taxon>Algavirales</taxon>
        <taxon>Phycodnaviridae</taxon>
        <taxon>Chlorovirus</taxon>
        <taxon>Chlorovirus vanettense</taxon>
    </lineage>
</organism>
<evidence type="ECO:0000313" key="1">
    <source>
        <dbReference type="EMBL" id="AEI70042.1"/>
    </source>
</evidence>
<dbReference type="Proteomes" id="UP000000862">
    <property type="component" value="Segment"/>
</dbReference>
<sequence>MRKVQRLNGDGSVLSTGLRYSLTPETRDLVKYPEREGIRDDSIREMS</sequence>
<proteinExistence type="predicted"/>
<name>F8TTY1_PBCV1</name>
<reference evidence="1 2" key="5">
    <citation type="journal article" date="1997" name="Virology">
        <title>Analysis of 74 kb of DNA located at the right end of the 330-kb chlorella virus PBCV-1 genome.</title>
        <authorList>
            <person name="Li Y."/>
            <person name="Lu Z."/>
            <person name="Sun L."/>
            <person name="Ropp S."/>
            <person name="Kutish G.F."/>
            <person name="Rock D.L."/>
            <person name="Van Etten J.L."/>
        </authorList>
    </citation>
    <scope>NUCLEOTIDE SEQUENCE [LARGE SCALE GENOMIC DNA]</scope>
</reference>
<gene>
    <name evidence="1" type="primary">a122/123bL</name>
</gene>
<reference evidence="1 2" key="8">
    <citation type="journal article" date="2010" name="J. Virol.">
        <title>Microarray analysis of Paramecium bursaria chlorella virus 1 transcription.</title>
        <authorList>
            <person name="Yanai-Balser G.M."/>
            <person name="Duncan G.A."/>
            <person name="Eudy J.D."/>
            <person name="Wang D."/>
            <person name="Li X."/>
            <person name="Agarkova I.V."/>
            <person name="Dunigan D.D."/>
            <person name="Van Etten J.L."/>
        </authorList>
    </citation>
    <scope>NUCLEOTIDE SEQUENCE [LARGE SCALE GENOMIC DNA]</scope>
</reference>
<reference evidence="1 2" key="3">
    <citation type="journal article" date="1996" name="Virology">
        <title>Analysis of 94 kb of the chlorella virus PBCV-1 330-kb genome: map positions 88 to 182.</title>
        <authorList>
            <person name="Lu Z."/>
            <person name="Li Y."/>
            <person name="Que Q."/>
            <person name="Kutish G.F."/>
            <person name="Rock D.L."/>
            <person name="Van Etten J.L."/>
        </authorList>
    </citation>
    <scope>NUCLEOTIDE SEQUENCE [LARGE SCALE GENOMIC DNA]</scope>
</reference>
<protein>
    <submittedName>
        <fullName evidence="1">Uncharacterized protein</fullName>
    </submittedName>
</protein>
<organismHost>
    <name type="scientific">Chlorella</name>
    <dbReference type="NCBI Taxonomy" id="3071"/>
</organismHost>
<evidence type="ECO:0000313" key="2">
    <source>
        <dbReference type="Proteomes" id="UP000000862"/>
    </source>
</evidence>
<reference evidence="1 2" key="7">
    <citation type="journal article" date="2000" name="Virology">
        <title>Characterization of a beta-1,3-glucanase encoded by chlorella virus PBCV-1.</title>
        <authorList>
            <person name="Sun L."/>
            <person name="Gurnon J.R."/>
            <person name="Adams B.J."/>
            <person name="Graves M.V."/>
            <person name="Van Etten J.L."/>
        </authorList>
    </citation>
    <scope>NUCLEOTIDE SEQUENCE [LARGE SCALE GENOMIC DNA]</scope>
</reference>
<dbReference type="KEGG" id="vg:10971195"/>
<keyword evidence="2" id="KW-1185">Reference proteome</keyword>
<accession>F8TTY1</accession>
<dbReference type="RefSeq" id="YP_004678897.1">
    <property type="nucleotide sequence ID" value="NC_000852.5"/>
</dbReference>
<reference evidence="1 2" key="4">
    <citation type="journal article" date="1996" name="Virology">
        <title>Analysis of 76 kb of the chlorella virus PBCV-1 330-kb genome: map positions 182 to 258.</title>
        <authorList>
            <person name="Kutish G.F."/>
            <person name="Li Y."/>
            <person name="Lu Z."/>
            <person name="Furuta M."/>
            <person name="Rock D.L."/>
            <person name="Van Etten J.L."/>
        </authorList>
    </citation>
    <scope>NUCLEOTIDE SEQUENCE [LARGE SCALE GENOMIC DNA]</scope>
</reference>
<dbReference type="EMBL" id="JF411744">
    <property type="protein sequence ID" value="AEI70042.1"/>
    <property type="molecule type" value="Genomic_DNA"/>
</dbReference>
<reference evidence="1 2" key="6">
    <citation type="journal article" date="1999" name="Virology">
        <title>Chlorella virus PBCV-1 encodes a functional homospermidine synthase.</title>
        <authorList>
            <person name="Kaiser A."/>
            <person name="Vollmert M."/>
            <person name="Tholl D."/>
            <person name="Graves M.V."/>
            <person name="Gurnon J.R."/>
            <person name="Xing W."/>
            <person name="Lisec A.D."/>
            <person name="Nickerson K.W."/>
            <person name="Van Etten J.L."/>
        </authorList>
    </citation>
    <scope>NUCLEOTIDE SEQUENCE [LARGE SCALE GENOMIC DNA]</scope>
</reference>
<reference evidence="1 2" key="2">
    <citation type="journal article" date="1995" name="Virology">
        <title>Analysis of 43 kb of the Chlorella virus PBCV-1 330-kb genome: map positions 45 to 88.</title>
        <authorList>
            <person name="Li Y."/>
            <person name="Lu Z."/>
            <person name="Burbank D.E."/>
            <person name="Kutish G.F."/>
            <person name="Rock D.L."/>
            <person name="Van Etten J.L."/>
        </authorList>
    </citation>
    <scope>NUCLEOTIDE SEQUENCE [LARGE SCALE GENOMIC DNA]</scope>
</reference>